<dbReference type="Proteomes" id="UP000002630">
    <property type="component" value="Unassembled WGS sequence"/>
</dbReference>
<evidence type="ECO:0000313" key="3">
    <source>
        <dbReference type="Proteomes" id="UP000002630"/>
    </source>
</evidence>
<dbReference type="AlphaFoldDB" id="D7G342"/>
<keyword evidence="3" id="KW-1185">Reference proteome</keyword>
<sequence>MTTPAPAAATSISTSSPAEEVDTTSSPSITVDGTMAPTMSRYLSTVDVYVEFWECSSEFRSCSMDDDLAASCGDDDDGLDDGAFGDEDLSGTVATGYSRAVLALVLPVSFFVALPQYTEEFLPPVAIQVHRLHALT</sequence>
<proteinExistence type="predicted"/>
<gene>
    <name evidence="2" type="ORF">Esi_0495_0007</name>
</gene>
<evidence type="ECO:0000313" key="2">
    <source>
        <dbReference type="EMBL" id="CBJ33485.1"/>
    </source>
</evidence>
<name>D7G342_ECTSI</name>
<reference evidence="2 3" key="1">
    <citation type="journal article" date="2010" name="Nature">
        <title>The Ectocarpus genome and the independent evolution of multicellularity in brown algae.</title>
        <authorList>
            <person name="Cock J.M."/>
            <person name="Sterck L."/>
            <person name="Rouze P."/>
            <person name="Scornet D."/>
            <person name="Allen A.E."/>
            <person name="Amoutzias G."/>
            <person name="Anthouard V."/>
            <person name="Artiguenave F."/>
            <person name="Aury J.M."/>
            <person name="Badger J.H."/>
            <person name="Beszteri B."/>
            <person name="Billiau K."/>
            <person name="Bonnet E."/>
            <person name="Bothwell J.H."/>
            <person name="Bowler C."/>
            <person name="Boyen C."/>
            <person name="Brownlee C."/>
            <person name="Carrano C.J."/>
            <person name="Charrier B."/>
            <person name="Cho G.Y."/>
            <person name="Coelho S.M."/>
            <person name="Collen J."/>
            <person name="Corre E."/>
            <person name="Da Silva C."/>
            <person name="Delage L."/>
            <person name="Delaroque N."/>
            <person name="Dittami S.M."/>
            <person name="Doulbeau S."/>
            <person name="Elias M."/>
            <person name="Farnham G."/>
            <person name="Gachon C.M."/>
            <person name="Gschloessl B."/>
            <person name="Heesch S."/>
            <person name="Jabbari K."/>
            <person name="Jubin C."/>
            <person name="Kawai H."/>
            <person name="Kimura K."/>
            <person name="Kloareg B."/>
            <person name="Kupper F.C."/>
            <person name="Lang D."/>
            <person name="Le Bail A."/>
            <person name="Leblanc C."/>
            <person name="Lerouge P."/>
            <person name="Lohr M."/>
            <person name="Lopez P.J."/>
            <person name="Martens C."/>
            <person name="Maumus F."/>
            <person name="Michel G."/>
            <person name="Miranda-Saavedra D."/>
            <person name="Morales J."/>
            <person name="Moreau H."/>
            <person name="Motomura T."/>
            <person name="Nagasato C."/>
            <person name="Napoli C.A."/>
            <person name="Nelson D.R."/>
            <person name="Nyvall-Collen P."/>
            <person name="Peters A.F."/>
            <person name="Pommier C."/>
            <person name="Potin P."/>
            <person name="Poulain J."/>
            <person name="Quesneville H."/>
            <person name="Read B."/>
            <person name="Rensing S.A."/>
            <person name="Ritter A."/>
            <person name="Rousvoal S."/>
            <person name="Samanta M."/>
            <person name="Samson G."/>
            <person name="Schroeder D.C."/>
            <person name="Segurens B."/>
            <person name="Strittmatter M."/>
            <person name="Tonon T."/>
            <person name="Tregear J.W."/>
            <person name="Valentin K."/>
            <person name="von Dassow P."/>
            <person name="Yamagishi T."/>
            <person name="Van de Peer Y."/>
            <person name="Wincker P."/>
        </authorList>
    </citation>
    <scope>NUCLEOTIDE SEQUENCE [LARGE SCALE GENOMIC DNA]</scope>
    <source>
        <strain evidence="3">Ec32 / CCAP1310/4</strain>
    </source>
</reference>
<organism evidence="2 3">
    <name type="scientific">Ectocarpus siliculosus</name>
    <name type="common">Brown alga</name>
    <name type="synonym">Conferva siliculosa</name>
    <dbReference type="NCBI Taxonomy" id="2880"/>
    <lineage>
        <taxon>Eukaryota</taxon>
        <taxon>Sar</taxon>
        <taxon>Stramenopiles</taxon>
        <taxon>Ochrophyta</taxon>
        <taxon>PX clade</taxon>
        <taxon>Phaeophyceae</taxon>
        <taxon>Ectocarpales</taxon>
        <taxon>Ectocarpaceae</taxon>
        <taxon>Ectocarpus</taxon>
    </lineage>
</organism>
<protein>
    <submittedName>
        <fullName evidence="2">Uncharacterized protein</fullName>
    </submittedName>
</protein>
<evidence type="ECO:0000256" key="1">
    <source>
        <dbReference type="SAM" id="MobiDB-lite"/>
    </source>
</evidence>
<dbReference type="InParanoid" id="D7G342"/>
<accession>D7G342</accession>
<dbReference type="EMBL" id="FN649760">
    <property type="protein sequence ID" value="CBJ33485.1"/>
    <property type="molecule type" value="Genomic_DNA"/>
</dbReference>
<feature type="region of interest" description="Disordered" evidence="1">
    <location>
        <begin position="1"/>
        <end position="30"/>
    </location>
</feature>
<feature type="compositionally biased region" description="Low complexity" evidence="1">
    <location>
        <begin position="1"/>
        <end position="18"/>
    </location>
</feature>